<dbReference type="AlphaFoldDB" id="A0AAE4WAW5"/>
<gene>
    <name evidence="2" type="ORF">GOZ95_06400</name>
</gene>
<name>A0AAE4WAW5_AGRVI</name>
<evidence type="ECO:0000313" key="2">
    <source>
        <dbReference type="EMBL" id="MUZ57091.1"/>
    </source>
</evidence>
<dbReference type="EMBL" id="WPHM01000003">
    <property type="protein sequence ID" value="MUZ57091.1"/>
    <property type="molecule type" value="Genomic_DNA"/>
</dbReference>
<protein>
    <submittedName>
        <fullName evidence="2">Uncharacterized protein</fullName>
    </submittedName>
</protein>
<feature type="compositionally biased region" description="Basic and acidic residues" evidence="1">
    <location>
        <begin position="147"/>
        <end position="164"/>
    </location>
</feature>
<reference evidence="2 3" key="1">
    <citation type="submission" date="2019-12" db="EMBL/GenBank/DDBJ databases">
        <title>Whole-genome sequencing of Allorhizobium vitis.</title>
        <authorList>
            <person name="Gan H.M."/>
            <person name="Szegedi E."/>
            <person name="Burr T."/>
            <person name="Savka M.A."/>
        </authorList>
    </citation>
    <scope>NUCLEOTIDE SEQUENCE [LARGE SCALE GENOMIC DNA]</scope>
    <source>
        <strain evidence="2 3">CG989</strain>
    </source>
</reference>
<proteinExistence type="predicted"/>
<organism evidence="2 3">
    <name type="scientific">Agrobacterium vitis</name>
    <name type="common">Rhizobium vitis</name>
    <dbReference type="NCBI Taxonomy" id="373"/>
    <lineage>
        <taxon>Bacteria</taxon>
        <taxon>Pseudomonadati</taxon>
        <taxon>Pseudomonadota</taxon>
        <taxon>Alphaproteobacteria</taxon>
        <taxon>Hyphomicrobiales</taxon>
        <taxon>Rhizobiaceae</taxon>
        <taxon>Rhizobium/Agrobacterium group</taxon>
        <taxon>Agrobacterium</taxon>
    </lineage>
</organism>
<accession>A0AAE4WAW5</accession>
<sequence>MREFRLSFPACVIAGKQRLDHHDVVLLKTYGLPHGVCSHEDALTLLVLNGCCPDKCAEWQGYFIDSMASYILRKHPPENRIDTYKLQWLISTFTTDGKANSPIEQRLLQHISMMMADLQSASIQMPDLGSITEKTVVSSVHPLKRQGRELRSRFSSRGHKEEKTLPLQQRKKRFALG</sequence>
<feature type="region of interest" description="Disordered" evidence="1">
    <location>
        <begin position="147"/>
        <end position="177"/>
    </location>
</feature>
<comment type="caution">
    <text evidence="2">The sequence shown here is derived from an EMBL/GenBank/DDBJ whole genome shotgun (WGS) entry which is preliminary data.</text>
</comment>
<dbReference type="Proteomes" id="UP000436692">
    <property type="component" value="Unassembled WGS sequence"/>
</dbReference>
<dbReference type="RefSeq" id="WP_156547642.1">
    <property type="nucleotide sequence ID" value="NZ_JABAEJ010000004.1"/>
</dbReference>
<evidence type="ECO:0000256" key="1">
    <source>
        <dbReference type="SAM" id="MobiDB-lite"/>
    </source>
</evidence>
<evidence type="ECO:0000313" key="3">
    <source>
        <dbReference type="Proteomes" id="UP000436692"/>
    </source>
</evidence>